<evidence type="ECO:0000313" key="8">
    <source>
        <dbReference type="EMBL" id="KAL2918791.1"/>
    </source>
</evidence>
<dbReference type="SMART" id="SM00249">
    <property type="entry name" value="PHD"/>
    <property type="match status" value="2"/>
</dbReference>
<keyword evidence="1" id="KW-0479">Metal-binding</keyword>
<protein>
    <recommendedName>
        <fullName evidence="7">PHD-type domain-containing protein</fullName>
    </recommendedName>
</protein>
<dbReference type="PROSITE" id="PS01359">
    <property type="entry name" value="ZF_PHD_1"/>
    <property type="match status" value="1"/>
</dbReference>
<feature type="region of interest" description="Disordered" evidence="6">
    <location>
        <begin position="377"/>
        <end position="477"/>
    </location>
</feature>
<comment type="caution">
    <text evidence="8">The sequence shown here is derived from an EMBL/GenBank/DDBJ whole genome shotgun (WGS) entry which is preliminary data.</text>
</comment>
<evidence type="ECO:0000313" key="9">
    <source>
        <dbReference type="Proteomes" id="UP001527925"/>
    </source>
</evidence>
<dbReference type="Pfam" id="PF13831">
    <property type="entry name" value="PHD_2"/>
    <property type="match status" value="1"/>
</dbReference>
<evidence type="ECO:0000256" key="4">
    <source>
        <dbReference type="PROSITE-ProRule" id="PRU00146"/>
    </source>
</evidence>
<gene>
    <name evidence="8" type="ORF">HK105_201625</name>
</gene>
<keyword evidence="2 4" id="KW-0863">Zinc-finger</keyword>
<dbReference type="EMBL" id="JADGIZ020000005">
    <property type="protein sequence ID" value="KAL2918791.1"/>
    <property type="molecule type" value="Genomic_DNA"/>
</dbReference>
<evidence type="ECO:0000259" key="7">
    <source>
        <dbReference type="PROSITE" id="PS50016"/>
    </source>
</evidence>
<reference evidence="8 9" key="1">
    <citation type="submission" date="2023-09" db="EMBL/GenBank/DDBJ databases">
        <title>Pangenome analysis of Batrachochytrium dendrobatidis and related Chytrids.</title>
        <authorList>
            <person name="Yacoub M.N."/>
            <person name="Stajich J.E."/>
            <person name="James T.Y."/>
        </authorList>
    </citation>
    <scope>NUCLEOTIDE SEQUENCE [LARGE SCALE GENOMIC DNA]</scope>
    <source>
        <strain evidence="8 9">JEL0888</strain>
    </source>
</reference>
<dbReference type="Pfam" id="PF08190">
    <property type="entry name" value="PIH1"/>
    <property type="match status" value="1"/>
</dbReference>
<dbReference type="PANTHER" id="PTHR13793">
    <property type="entry name" value="PHD FINGER PROTEINS"/>
    <property type="match status" value="1"/>
</dbReference>
<feature type="compositionally biased region" description="Polar residues" evidence="6">
    <location>
        <begin position="386"/>
        <end position="403"/>
    </location>
</feature>
<evidence type="ECO:0000256" key="1">
    <source>
        <dbReference type="ARBA" id="ARBA00022723"/>
    </source>
</evidence>
<dbReference type="Gene3D" id="3.30.40.10">
    <property type="entry name" value="Zinc/RING finger domain, C3HC4 (zinc finger)"/>
    <property type="match status" value="2"/>
</dbReference>
<dbReference type="Proteomes" id="UP001527925">
    <property type="component" value="Unassembled WGS sequence"/>
</dbReference>
<keyword evidence="9" id="KW-1185">Reference proteome</keyword>
<feature type="coiled-coil region" evidence="5">
    <location>
        <begin position="985"/>
        <end position="1019"/>
    </location>
</feature>
<feature type="compositionally biased region" description="Low complexity" evidence="6">
    <location>
        <begin position="781"/>
        <end position="797"/>
    </location>
</feature>
<dbReference type="CDD" id="cd15571">
    <property type="entry name" value="ePHD"/>
    <property type="match status" value="1"/>
</dbReference>
<dbReference type="InterPro" id="IPR001965">
    <property type="entry name" value="Znf_PHD"/>
</dbReference>
<dbReference type="InterPro" id="IPR013083">
    <property type="entry name" value="Znf_RING/FYVE/PHD"/>
</dbReference>
<feature type="region of interest" description="Disordered" evidence="6">
    <location>
        <begin position="169"/>
        <end position="193"/>
    </location>
</feature>
<evidence type="ECO:0000256" key="3">
    <source>
        <dbReference type="ARBA" id="ARBA00022833"/>
    </source>
</evidence>
<dbReference type="CDD" id="cd15492">
    <property type="entry name" value="PHD_BRPF_JADE_like"/>
    <property type="match status" value="1"/>
</dbReference>
<feature type="compositionally biased region" description="Low complexity" evidence="6">
    <location>
        <begin position="740"/>
        <end position="764"/>
    </location>
</feature>
<keyword evidence="5" id="KW-0175">Coiled coil</keyword>
<feature type="region of interest" description="Disordered" evidence="6">
    <location>
        <begin position="941"/>
        <end position="976"/>
    </location>
</feature>
<dbReference type="InterPro" id="IPR019786">
    <property type="entry name" value="Zinc_finger_PHD-type_CS"/>
</dbReference>
<dbReference type="PANTHER" id="PTHR13793:SF107">
    <property type="entry name" value="BROMODOMAIN-CONTAINING PROTEIN HOMOLOG"/>
    <property type="match status" value="1"/>
</dbReference>
<feature type="compositionally biased region" description="Polar residues" evidence="6">
    <location>
        <begin position="173"/>
        <end position="182"/>
    </location>
</feature>
<feature type="region of interest" description="Disordered" evidence="6">
    <location>
        <begin position="1095"/>
        <end position="1133"/>
    </location>
</feature>
<keyword evidence="3" id="KW-0862">Zinc</keyword>
<feature type="region of interest" description="Disordered" evidence="6">
    <location>
        <begin position="250"/>
        <end position="271"/>
    </location>
</feature>
<feature type="compositionally biased region" description="Low complexity" evidence="6">
    <location>
        <begin position="811"/>
        <end position="828"/>
    </location>
</feature>
<evidence type="ECO:0000256" key="2">
    <source>
        <dbReference type="ARBA" id="ARBA00022771"/>
    </source>
</evidence>
<feature type="domain" description="PHD-type" evidence="7">
    <location>
        <begin position="479"/>
        <end position="533"/>
    </location>
</feature>
<dbReference type="SUPFAM" id="SSF57903">
    <property type="entry name" value="FYVE/PHD zinc finger"/>
    <property type="match status" value="2"/>
</dbReference>
<sequence>MNAAAGIPHEILARAQHYWQSLDELALNPEEYRKHLGALAKEFKAERLVKPGFVVFATGTLVNGTSQHALNIARSRAVPAQTDPNIMPVLLSNVRIFANYKGETWNVCDAVFNPTTLDRCDHDEAFMQEMLELALGCLKDTEGITYDKSTFRIEKDAYYGSYGWNDKTGESVGHTNPRTSTAEPPLRPCPRSDSEAAALNVSASFCDATAENYPGPDESILSELVIPSSASCPAAPSSGALIQEVEDASLGMPNPHVTDDSGGYSPSIKDPHSQISIEKASTDADTLDGQLERPLVAIKDLGARLKIVVMLPGVASSSEIDYRFARRHLRLKAGDRFQLDLQLPCDIVPASESGEYVKSKCRLNLFVSKAAEAAAHGPTAAQPEASTPSSMTAQPTSASSAGNSKRMRAGTHAKGRRRAVIEDHSTEDEADDQGAGRGARSRKRAAASDDDDDQDETSSSSSSSNDEDSDAETGDDDDETACAICGKDYSPAKNCIVLCDGKDCDIPVHQKCYGIDVVPPGDEKWFCQRCEDNVPVDKTNIVCCPERGGALKRTQVPKQYIHAVCALANPSIDVEKNSITVEKWLLDKEKCYICSESKGLTVACSIAACKRWFHVTCGVKEGILDPPSRNVAKSQILCAEHKQKPSRGQTHKRGGAQAGGRTSAAQFNASNSGGNSTSTSSGNSSSSAAKRRRRGNTDKDGNWEAHTSSSDDEDEKGSIDIEMPDADGDETMTPTKAEQASSSSRAGGPGAAAGASGSGASAAGNSTKLKARRSGAGGPLAGSTGNASGTSGAAGQSRPGLGDRRPDDAQDAASGSAQPRVPVRSSGPSPAPGTETRRVEPLGMAKKTSDPVAGNKFGSRPLAANQAIKMTSGDKPWLKESSRASLSSSLNAGTSTGAQDDAAARQGRTSMAPFGSASAGSWLMEKIAAIKSTIAEIESMPPNVRRALGREPPTSGSSAIPGAQHQPATSAAASSPLDSLLDSSYQDLSRIIDERDAEIRMLKQQLQVSQAEVQRLQQDNVRMRSMPASVSQSSLYGDGASAGQPDPTLQLQYAALQDNLEVIFGYLNLPQMPNPTKSDMDAYVSTLRSIIERAKRSGNGGNGANSFVKADPLADSGNGAMFTSALRRSQAES</sequence>
<dbReference type="InterPro" id="IPR012981">
    <property type="entry name" value="PIH1_N"/>
</dbReference>
<feature type="region of interest" description="Disordered" evidence="6">
    <location>
        <begin position="640"/>
        <end position="916"/>
    </location>
</feature>
<organism evidence="8 9">
    <name type="scientific">Polyrhizophydium stewartii</name>
    <dbReference type="NCBI Taxonomy" id="2732419"/>
    <lineage>
        <taxon>Eukaryota</taxon>
        <taxon>Fungi</taxon>
        <taxon>Fungi incertae sedis</taxon>
        <taxon>Chytridiomycota</taxon>
        <taxon>Chytridiomycota incertae sedis</taxon>
        <taxon>Chytridiomycetes</taxon>
        <taxon>Rhizophydiales</taxon>
        <taxon>Rhizophydiales incertae sedis</taxon>
        <taxon>Polyrhizophydium</taxon>
    </lineage>
</organism>
<proteinExistence type="predicted"/>
<dbReference type="Pfam" id="PF13832">
    <property type="entry name" value="zf-HC5HC2H_2"/>
    <property type="match status" value="1"/>
</dbReference>
<feature type="compositionally biased region" description="Low complexity" evidence="6">
    <location>
        <begin position="668"/>
        <end position="688"/>
    </location>
</feature>
<feature type="compositionally biased region" description="Basic residues" evidence="6">
    <location>
        <begin position="405"/>
        <end position="418"/>
    </location>
</feature>
<evidence type="ECO:0000256" key="6">
    <source>
        <dbReference type="SAM" id="MobiDB-lite"/>
    </source>
</evidence>
<feature type="compositionally biased region" description="Acidic residues" evidence="6">
    <location>
        <begin position="465"/>
        <end position="477"/>
    </location>
</feature>
<dbReference type="InterPro" id="IPR011011">
    <property type="entry name" value="Znf_FYVE_PHD"/>
</dbReference>
<accession>A0ABR4NH14</accession>
<name>A0ABR4NH14_9FUNG</name>
<dbReference type="PROSITE" id="PS50016">
    <property type="entry name" value="ZF_PHD_2"/>
    <property type="match status" value="1"/>
</dbReference>
<evidence type="ECO:0000256" key="5">
    <source>
        <dbReference type="SAM" id="Coils"/>
    </source>
</evidence>
<dbReference type="InterPro" id="IPR050701">
    <property type="entry name" value="Histone_Mod_Regulator"/>
</dbReference>
<dbReference type="InterPro" id="IPR019787">
    <property type="entry name" value="Znf_PHD-finger"/>
</dbReference>